<comment type="caution">
    <text evidence="3">The sequence shown here is derived from an EMBL/GenBank/DDBJ whole genome shotgun (WGS) entry which is preliminary data.</text>
</comment>
<gene>
    <name evidence="3" type="ORF">GGQ97_001456</name>
</gene>
<dbReference type="SMART" id="SM00014">
    <property type="entry name" value="acidPPc"/>
    <property type="match status" value="1"/>
</dbReference>
<proteinExistence type="predicted"/>
<dbReference type="Gene3D" id="1.20.144.10">
    <property type="entry name" value="Phosphatidic acid phosphatase type 2/haloperoxidase"/>
    <property type="match status" value="2"/>
</dbReference>
<keyword evidence="1" id="KW-1133">Transmembrane helix</keyword>
<feature type="transmembrane region" description="Helical" evidence="1">
    <location>
        <begin position="181"/>
        <end position="199"/>
    </location>
</feature>
<evidence type="ECO:0000313" key="4">
    <source>
        <dbReference type="Proteomes" id="UP000558192"/>
    </source>
</evidence>
<keyword evidence="1" id="KW-0812">Transmembrane</keyword>
<dbReference type="PANTHER" id="PTHR14969:SF13">
    <property type="entry name" value="AT30094P"/>
    <property type="match status" value="1"/>
</dbReference>
<dbReference type="EC" id="3.6.1.27" evidence="3"/>
<keyword evidence="1" id="KW-0472">Membrane</keyword>
<dbReference type="PANTHER" id="PTHR14969">
    <property type="entry name" value="SPHINGOSINE-1-PHOSPHATE PHOSPHOHYDROLASE"/>
    <property type="match status" value="1"/>
</dbReference>
<sequence length="208" mass="22256">MIPRIRILPVLLLVAGTALFLLLEWIGGATYPLDLAAIQRSGPWRAAHPDAAGALILYTHLGSAFALLPMTAVGASWLWWHDQRARAAALLMAVLGTRIAVEIIKAVVDRARPSLEAHPVVVHSQSFPSGHAGNSMATFLALALFVAPKRWRRPAVAAAVTASLIMGITRPILGVHWPSDVLAGWILGAAAALLAWWWLGLRGERSAA</sequence>
<dbReference type="SUPFAM" id="SSF48317">
    <property type="entry name" value="Acid phosphatase/Vanadium-dependent haloperoxidase"/>
    <property type="match status" value="1"/>
</dbReference>
<dbReference type="CDD" id="cd03392">
    <property type="entry name" value="PAP2_like_2"/>
    <property type="match status" value="1"/>
</dbReference>
<dbReference type="GO" id="GO:0050380">
    <property type="term" value="F:undecaprenyl-diphosphatase activity"/>
    <property type="evidence" value="ECO:0007669"/>
    <property type="project" value="UniProtKB-EC"/>
</dbReference>
<reference evidence="3 4" key="1">
    <citation type="submission" date="2020-03" db="EMBL/GenBank/DDBJ databases">
        <title>Genomic Encyclopedia of Type Strains, Phase IV (KMG-IV): sequencing the most valuable type-strain genomes for metagenomic binning, comparative biology and taxonomic classification.</title>
        <authorList>
            <person name="Goeker M."/>
        </authorList>
    </citation>
    <scope>NUCLEOTIDE SEQUENCE [LARGE SCALE GENOMIC DNA]</scope>
    <source>
        <strain evidence="3 4">DSM 16846</strain>
    </source>
</reference>
<keyword evidence="3" id="KW-0378">Hydrolase</keyword>
<name>A0A7X6BGA0_9SPHN</name>
<keyword evidence="4" id="KW-1185">Reference proteome</keyword>
<dbReference type="RefSeq" id="WP_168068355.1">
    <property type="nucleotide sequence ID" value="NZ_JAATJC010000001.1"/>
</dbReference>
<evidence type="ECO:0000256" key="1">
    <source>
        <dbReference type="SAM" id="Phobius"/>
    </source>
</evidence>
<dbReference type="AlphaFoldDB" id="A0A7X6BGA0"/>
<feature type="transmembrane region" description="Helical" evidence="1">
    <location>
        <begin position="52"/>
        <end position="80"/>
    </location>
</feature>
<feature type="transmembrane region" description="Helical" evidence="1">
    <location>
        <begin position="154"/>
        <end position="175"/>
    </location>
</feature>
<accession>A0A7X6BGA0</accession>
<protein>
    <submittedName>
        <fullName evidence="3">Undecaprenyl-diphosphatase</fullName>
        <ecNumber evidence="3">3.6.1.27</ecNumber>
    </submittedName>
</protein>
<feature type="domain" description="Phosphatidic acid phosphatase type 2/haloperoxidase" evidence="2">
    <location>
        <begin position="85"/>
        <end position="196"/>
    </location>
</feature>
<evidence type="ECO:0000259" key="2">
    <source>
        <dbReference type="SMART" id="SM00014"/>
    </source>
</evidence>
<dbReference type="InterPro" id="IPR036938">
    <property type="entry name" value="PAP2/HPO_sf"/>
</dbReference>
<dbReference type="InterPro" id="IPR000326">
    <property type="entry name" value="PAP2/HPO"/>
</dbReference>
<evidence type="ECO:0000313" key="3">
    <source>
        <dbReference type="EMBL" id="NJC05663.1"/>
    </source>
</evidence>
<organism evidence="3 4">
    <name type="scientific">Sphingomonas kaistensis</name>
    <dbReference type="NCBI Taxonomy" id="298708"/>
    <lineage>
        <taxon>Bacteria</taxon>
        <taxon>Pseudomonadati</taxon>
        <taxon>Pseudomonadota</taxon>
        <taxon>Alphaproteobacteria</taxon>
        <taxon>Sphingomonadales</taxon>
        <taxon>Sphingomonadaceae</taxon>
        <taxon>Sphingomonas</taxon>
    </lineage>
</organism>
<dbReference type="Pfam" id="PF01569">
    <property type="entry name" value="PAP2"/>
    <property type="match status" value="1"/>
</dbReference>
<dbReference type="EMBL" id="JAATJC010000001">
    <property type="protein sequence ID" value="NJC05663.1"/>
    <property type="molecule type" value="Genomic_DNA"/>
</dbReference>
<dbReference type="Proteomes" id="UP000558192">
    <property type="component" value="Unassembled WGS sequence"/>
</dbReference>